<dbReference type="Pfam" id="PF09976">
    <property type="entry name" value="TPR_21"/>
    <property type="match status" value="1"/>
</dbReference>
<gene>
    <name evidence="3" type="ORF">LV82_02264</name>
</gene>
<comment type="caution">
    <text evidence="3">The sequence shown here is derived from an EMBL/GenBank/DDBJ whole genome shotgun (WGS) entry which is preliminary data.</text>
</comment>
<organism evidence="3 4">
    <name type="scientific">Albidovulum inexpectatum</name>
    <dbReference type="NCBI Taxonomy" id="196587"/>
    <lineage>
        <taxon>Bacteria</taxon>
        <taxon>Pseudomonadati</taxon>
        <taxon>Pseudomonadota</taxon>
        <taxon>Alphaproteobacteria</taxon>
        <taxon>Rhodobacterales</taxon>
        <taxon>Paracoccaceae</taxon>
        <taxon>Albidovulum</taxon>
    </lineage>
</organism>
<dbReference type="AlphaFoldDB" id="A0A2S5JEN4"/>
<dbReference type="EMBL" id="PRDS01000007">
    <property type="protein sequence ID" value="PPB79982.1"/>
    <property type="molecule type" value="Genomic_DNA"/>
</dbReference>
<feature type="domain" description="Ancillary SecYEG translocon subunit/Cell division coordinator CpoB TPR" evidence="2">
    <location>
        <begin position="23"/>
        <end position="196"/>
    </location>
</feature>
<evidence type="ECO:0000259" key="2">
    <source>
        <dbReference type="Pfam" id="PF09976"/>
    </source>
</evidence>
<reference evidence="3 4" key="1">
    <citation type="submission" date="2018-01" db="EMBL/GenBank/DDBJ databases">
        <title>Genomic Encyclopedia of Archaeal and Bacterial Type Strains, Phase II (KMG-II): from individual species to whole genera.</title>
        <authorList>
            <person name="Goeker M."/>
        </authorList>
    </citation>
    <scope>NUCLEOTIDE SEQUENCE [LARGE SCALE GENOMIC DNA]</scope>
    <source>
        <strain evidence="3 4">DSM 12048</strain>
    </source>
</reference>
<name>A0A2S5JEN4_9RHOB</name>
<dbReference type="RefSeq" id="WP_104071747.1">
    <property type="nucleotide sequence ID" value="NZ_PRDS01000007.1"/>
</dbReference>
<dbReference type="OrthoDB" id="7173339at2"/>
<keyword evidence="1" id="KW-0472">Membrane</keyword>
<evidence type="ECO:0000313" key="4">
    <source>
        <dbReference type="Proteomes" id="UP000239736"/>
    </source>
</evidence>
<sequence length="218" mass="23349">MSDTDSFIEEVTEEVRRDRLFAFLRKYGWIGITLVVLVVGGAAVNEWQKARARAAAQAFGDAIIDALSAEDPAARAEALEQIPADGPGARAVVELLAADALLQAERRDEALARLNALAADQELPDLYRQLAELKAVILADAQMDPAERKAVLDRLAQPGAPYRALAMEQQALLLVEQGDTAAAIEQFRLVAQEPGASADLRRRANQMILVLGGAPGAA</sequence>
<dbReference type="InterPro" id="IPR018704">
    <property type="entry name" value="SecYEG/CpoB_TPR"/>
</dbReference>
<protein>
    <recommendedName>
        <fullName evidence="2">Ancillary SecYEG translocon subunit/Cell division coordinator CpoB TPR domain-containing protein</fullName>
    </recommendedName>
</protein>
<accession>A0A2S5JEN4</accession>
<evidence type="ECO:0000256" key="1">
    <source>
        <dbReference type="SAM" id="Phobius"/>
    </source>
</evidence>
<dbReference type="Proteomes" id="UP000239736">
    <property type="component" value="Unassembled WGS sequence"/>
</dbReference>
<proteinExistence type="predicted"/>
<keyword evidence="1" id="KW-0812">Transmembrane</keyword>
<keyword evidence="4" id="KW-1185">Reference proteome</keyword>
<evidence type="ECO:0000313" key="3">
    <source>
        <dbReference type="EMBL" id="PPB79982.1"/>
    </source>
</evidence>
<feature type="transmembrane region" description="Helical" evidence="1">
    <location>
        <begin position="27"/>
        <end position="44"/>
    </location>
</feature>
<keyword evidence="1" id="KW-1133">Transmembrane helix</keyword>